<feature type="transmembrane region" description="Helical" evidence="1">
    <location>
        <begin position="45"/>
        <end position="67"/>
    </location>
</feature>
<feature type="transmembrane region" description="Helical" evidence="1">
    <location>
        <begin position="242"/>
        <end position="261"/>
    </location>
</feature>
<proteinExistence type="predicted"/>
<sequence length="527" mass="58013">MVDISTTSTGSAGIAGSATAQAGPAAVPDEAARGSRIGSAALRGLLAVARCPAVWLCLVAAFFYSALAVDRIDQHLAGSYDFGVIFQVIHGWAFHFYPSEPLQGAGQSEWGDHFSPMLILLAPLLWLHDAPSSLAVAQAFVICAAGLPVYFAVRRLHGTTAATLACVFFLTCMEVQTAIGFDIHENMFEPLLIGWAIERALAGRWTAASILMGLNVLCYEDMGVMVFLFGLWAAWHRRWRHAAVLMVLGPVMVLLFTQVILPDWGRDVANWQLRHFDYGPTLHASSTFQAFLHALEHPHHLFRLMISNRVKRGTWLFLLLPVFFVCLASPITYLGSTTVVLLMASDNVTHWAWNYHFYLQVAPIIVIGAFDGARRIGLLGRLLWRRTGRPLPAGLSRLRSPRVHRGVVVAFALAALGTSAAMQLQPQNRARLAAWEYLDGKLVRPAALVRDIDAVAAHVPSGQNVYVSNDLGTVLVARDTDWISPGEATYVFFDTATGWTPPGYEQRLQGLGFHLVYRQGQVYLMER</sequence>
<evidence type="ECO:0000313" key="2">
    <source>
        <dbReference type="EMBL" id="MBR7838337.1"/>
    </source>
</evidence>
<keyword evidence="3" id="KW-1185">Reference proteome</keyword>
<feature type="transmembrane region" description="Helical" evidence="1">
    <location>
        <begin position="210"/>
        <end position="235"/>
    </location>
</feature>
<dbReference type="InterPro" id="IPR018650">
    <property type="entry name" value="STSV1_Orf64"/>
</dbReference>
<feature type="transmembrane region" description="Helical" evidence="1">
    <location>
        <begin position="355"/>
        <end position="373"/>
    </location>
</feature>
<accession>A0A941EUG4</accession>
<comment type="caution">
    <text evidence="2">The sequence shown here is derived from an EMBL/GenBank/DDBJ whole genome shotgun (WGS) entry which is preliminary data.</text>
</comment>
<feature type="transmembrane region" description="Helical" evidence="1">
    <location>
        <begin position="406"/>
        <end position="424"/>
    </location>
</feature>
<keyword evidence="1" id="KW-1133">Transmembrane helix</keyword>
<feature type="transmembrane region" description="Helical" evidence="1">
    <location>
        <begin position="314"/>
        <end position="335"/>
    </location>
</feature>
<dbReference type="EMBL" id="JAGSOG010000280">
    <property type="protein sequence ID" value="MBR7838337.1"/>
    <property type="molecule type" value="Genomic_DNA"/>
</dbReference>
<dbReference type="Pfam" id="PF09852">
    <property type="entry name" value="DUF2079"/>
    <property type="match status" value="1"/>
</dbReference>
<keyword evidence="1" id="KW-0812">Transmembrane</keyword>
<evidence type="ECO:0000313" key="3">
    <source>
        <dbReference type="Proteomes" id="UP000675781"/>
    </source>
</evidence>
<gene>
    <name evidence="2" type="ORF">KDL01_34020</name>
</gene>
<reference evidence="2" key="1">
    <citation type="submission" date="2021-04" db="EMBL/GenBank/DDBJ databases">
        <title>Genome based classification of Actinospica acidithermotolerans sp. nov., an actinobacterium isolated from an Indonesian hot spring.</title>
        <authorList>
            <person name="Kusuma A.B."/>
            <person name="Putra K.E."/>
            <person name="Nafisah S."/>
            <person name="Loh J."/>
            <person name="Nouioui I."/>
            <person name="Goodfellow M."/>
        </authorList>
    </citation>
    <scope>NUCLEOTIDE SEQUENCE</scope>
    <source>
        <strain evidence="2">CSCA 57</strain>
    </source>
</reference>
<feature type="transmembrane region" description="Helical" evidence="1">
    <location>
        <begin position="134"/>
        <end position="153"/>
    </location>
</feature>
<dbReference type="AlphaFoldDB" id="A0A941EUG4"/>
<organism evidence="2 3">
    <name type="scientific">Actinospica durhamensis</name>
    <dbReference type="NCBI Taxonomy" id="1508375"/>
    <lineage>
        <taxon>Bacteria</taxon>
        <taxon>Bacillati</taxon>
        <taxon>Actinomycetota</taxon>
        <taxon>Actinomycetes</taxon>
        <taxon>Catenulisporales</taxon>
        <taxon>Actinospicaceae</taxon>
        <taxon>Actinospica</taxon>
    </lineage>
</organism>
<protein>
    <submittedName>
        <fullName evidence="2">DUF2079 domain-containing protein</fullName>
    </submittedName>
</protein>
<dbReference type="Proteomes" id="UP000675781">
    <property type="component" value="Unassembled WGS sequence"/>
</dbReference>
<dbReference type="RefSeq" id="WP_212532795.1">
    <property type="nucleotide sequence ID" value="NZ_JAGSOG010000280.1"/>
</dbReference>
<name>A0A941EUG4_9ACTN</name>
<evidence type="ECO:0000256" key="1">
    <source>
        <dbReference type="SAM" id="Phobius"/>
    </source>
</evidence>
<keyword evidence="1" id="KW-0472">Membrane</keyword>